<dbReference type="Gramene" id="OMP03549">
    <property type="protein sequence ID" value="OMP03549"/>
    <property type="gene ID" value="CCACVL1_02372"/>
</dbReference>
<organism evidence="1 2">
    <name type="scientific">Corchorus capsularis</name>
    <name type="common">Jute</name>
    <dbReference type="NCBI Taxonomy" id="210143"/>
    <lineage>
        <taxon>Eukaryota</taxon>
        <taxon>Viridiplantae</taxon>
        <taxon>Streptophyta</taxon>
        <taxon>Embryophyta</taxon>
        <taxon>Tracheophyta</taxon>
        <taxon>Spermatophyta</taxon>
        <taxon>Magnoliopsida</taxon>
        <taxon>eudicotyledons</taxon>
        <taxon>Gunneridae</taxon>
        <taxon>Pentapetalae</taxon>
        <taxon>rosids</taxon>
        <taxon>malvids</taxon>
        <taxon>Malvales</taxon>
        <taxon>Malvaceae</taxon>
        <taxon>Grewioideae</taxon>
        <taxon>Apeibeae</taxon>
        <taxon>Corchorus</taxon>
    </lineage>
</organism>
<evidence type="ECO:0000313" key="1">
    <source>
        <dbReference type="EMBL" id="OMP03549.1"/>
    </source>
</evidence>
<sequence>MRANKEFDFAEEIVSNPLQTHVM</sequence>
<name>A0A1R3K923_COCAP</name>
<evidence type="ECO:0000313" key="2">
    <source>
        <dbReference type="Proteomes" id="UP000188268"/>
    </source>
</evidence>
<dbReference type="Proteomes" id="UP000188268">
    <property type="component" value="Unassembled WGS sequence"/>
</dbReference>
<feature type="non-terminal residue" evidence="1">
    <location>
        <position position="23"/>
    </location>
</feature>
<reference evidence="1 2" key="1">
    <citation type="submission" date="2013-09" db="EMBL/GenBank/DDBJ databases">
        <title>Corchorus capsularis genome sequencing.</title>
        <authorList>
            <person name="Alam M."/>
            <person name="Haque M.S."/>
            <person name="Islam M.S."/>
            <person name="Emdad E.M."/>
            <person name="Islam M.M."/>
            <person name="Ahmed B."/>
            <person name="Halim A."/>
            <person name="Hossen Q.M.M."/>
            <person name="Hossain M.Z."/>
            <person name="Ahmed R."/>
            <person name="Khan M.M."/>
            <person name="Islam R."/>
            <person name="Rashid M.M."/>
            <person name="Khan S.A."/>
            <person name="Rahman M.S."/>
            <person name="Alam M."/>
        </authorList>
    </citation>
    <scope>NUCLEOTIDE SEQUENCE [LARGE SCALE GENOMIC DNA]</scope>
    <source>
        <strain evidence="2">cv. CVL-1</strain>
        <tissue evidence="1">Whole seedling</tissue>
    </source>
</reference>
<dbReference type="AlphaFoldDB" id="A0A1R3K923"/>
<dbReference type="EMBL" id="AWWV01006026">
    <property type="protein sequence ID" value="OMP03549.1"/>
    <property type="molecule type" value="Genomic_DNA"/>
</dbReference>
<proteinExistence type="predicted"/>
<accession>A0A1R3K923</accession>
<gene>
    <name evidence="1" type="ORF">CCACVL1_02372</name>
</gene>
<keyword evidence="2" id="KW-1185">Reference proteome</keyword>
<comment type="caution">
    <text evidence="1">The sequence shown here is derived from an EMBL/GenBank/DDBJ whole genome shotgun (WGS) entry which is preliminary data.</text>
</comment>
<protein>
    <submittedName>
        <fullName evidence="1">Uncharacterized protein</fullName>
    </submittedName>
</protein>